<name>T0QRW7_SAPDV</name>
<dbReference type="GeneID" id="19946892"/>
<reference evidence="1 2" key="1">
    <citation type="submission" date="2012-04" db="EMBL/GenBank/DDBJ databases">
        <title>The Genome Sequence of Saprolegnia declina VS20.</title>
        <authorList>
            <consortium name="The Broad Institute Genome Sequencing Platform"/>
            <person name="Russ C."/>
            <person name="Nusbaum C."/>
            <person name="Tyler B."/>
            <person name="van West P."/>
            <person name="Dieguez-Uribeondo J."/>
            <person name="de Bruijn I."/>
            <person name="Tripathy S."/>
            <person name="Jiang R."/>
            <person name="Young S.K."/>
            <person name="Zeng Q."/>
            <person name="Gargeya S."/>
            <person name="Fitzgerald M."/>
            <person name="Haas B."/>
            <person name="Abouelleil A."/>
            <person name="Alvarado L."/>
            <person name="Arachchi H.M."/>
            <person name="Berlin A."/>
            <person name="Chapman S.B."/>
            <person name="Goldberg J."/>
            <person name="Griggs A."/>
            <person name="Gujja S."/>
            <person name="Hansen M."/>
            <person name="Howarth C."/>
            <person name="Imamovic A."/>
            <person name="Larimer J."/>
            <person name="McCowen C."/>
            <person name="Montmayeur A."/>
            <person name="Murphy C."/>
            <person name="Neiman D."/>
            <person name="Pearson M."/>
            <person name="Priest M."/>
            <person name="Roberts A."/>
            <person name="Saif S."/>
            <person name="Shea T."/>
            <person name="Sisk P."/>
            <person name="Sykes S."/>
            <person name="Wortman J."/>
            <person name="Nusbaum C."/>
            <person name="Birren B."/>
        </authorList>
    </citation>
    <scope>NUCLEOTIDE SEQUENCE [LARGE SCALE GENOMIC DNA]</scope>
    <source>
        <strain evidence="1 2">VS20</strain>
    </source>
</reference>
<dbReference type="RefSeq" id="XP_008610151.1">
    <property type="nucleotide sequence ID" value="XM_008611929.1"/>
</dbReference>
<sequence>MSKVAAKRRRQDPPEVNKFLDLMRHGQTMRATAASLLGQESHRAIYLNQALDAFQQALVFSAYVPALQTQMCLEHIRETQVDLLIVSKLLNRQQLHVRTMANEHPTRRAVKVLVPALPKSLFGDDGKLALAKISPRFPKAAPLLLPTPQERPAKKAKLETPPTLLSIAESLLVLASPTLRRNL</sequence>
<dbReference type="OMA" id="HIRETQV"/>
<evidence type="ECO:0000313" key="1">
    <source>
        <dbReference type="EMBL" id="EQC36730.1"/>
    </source>
</evidence>
<dbReference type="AlphaFoldDB" id="T0QRW7"/>
<accession>T0QRW7</accession>
<proteinExistence type="predicted"/>
<protein>
    <submittedName>
        <fullName evidence="1">Uncharacterized protein</fullName>
    </submittedName>
</protein>
<gene>
    <name evidence="1" type="ORF">SDRG_06165</name>
</gene>
<dbReference type="InParanoid" id="T0QRW7"/>
<dbReference type="Proteomes" id="UP000030762">
    <property type="component" value="Unassembled WGS sequence"/>
</dbReference>
<evidence type="ECO:0000313" key="2">
    <source>
        <dbReference type="Proteomes" id="UP000030762"/>
    </source>
</evidence>
<dbReference type="OrthoDB" id="79739at2759"/>
<dbReference type="EMBL" id="JH767147">
    <property type="protein sequence ID" value="EQC36730.1"/>
    <property type="molecule type" value="Genomic_DNA"/>
</dbReference>
<dbReference type="VEuPathDB" id="FungiDB:SDRG_06165"/>
<keyword evidence="2" id="KW-1185">Reference proteome</keyword>
<organism evidence="1 2">
    <name type="scientific">Saprolegnia diclina (strain VS20)</name>
    <dbReference type="NCBI Taxonomy" id="1156394"/>
    <lineage>
        <taxon>Eukaryota</taxon>
        <taxon>Sar</taxon>
        <taxon>Stramenopiles</taxon>
        <taxon>Oomycota</taxon>
        <taxon>Saprolegniomycetes</taxon>
        <taxon>Saprolegniales</taxon>
        <taxon>Saprolegniaceae</taxon>
        <taxon>Saprolegnia</taxon>
    </lineage>
</organism>